<gene>
    <name evidence="3" type="ORF">Pmani_002954</name>
</gene>
<name>A0AAE1QJG4_9EUCA</name>
<dbReference type="Proteomes" id="UP001292094">
    <property type="component" value="Unassembled WGS sequence"/>
</dbReference>
<feature type="signal peptide" evidence="2">
    <location>
        <begin position="1"/>
        <end position="25"/>
    </location>
</feature>
<sequence length="240" mass="25850">MYTTQIVSAVAVVASLAMLTTNAMPAKHINLSLKDKLALELPLKHLVGEKSSHPHTKVAFSFAPPTINDIFTTNSLPTDSGDDGNAPSTVFVTNTITNSNDDGNTPVMEVVTKTTATKIPSALIPTVLDGDDDTTTTNTRTPARPTYVNAALFRESSITPTTTTSTVTNTPTTTTSTTIPTPTTTTTKTSENVALRRQPSVDMYDYEGYFRVWDDLSPFGDELSSDLRGYPEGGFRPFSF</sequence>
<reference evidence="3" key="1">
    <citation type="submission" date="2023-11" db="EMBL/GenBank/DDBJ databases">
        <title>Genome assemblies of two species of porcelain crab, Petrolisthes cinctipes and Petrolisthes manimaculis (Anomura: Porcellanidae).</title>
        <authorList>
            <person name="Angst P."/>
        </authorList>
    </citation>
    <scope>NUCLEOTIDE SEQUENCE</scope>
    <source>
        <strain evidence="3">PB745_02</strain>
        <tissue evidence="3">Gill</tissue>
    </source>
</reference>
<protein>
    <submittedName>
        <fullName evidence="3">Uncharacterized protein</fullName>
    </submittedName>
</protein>
<evidence type="ECO:0000256" key="2">
    <source>
        <dbReference type="SAM" id="SignalP"/>
    </source>
</evidence>
<proteinExistence type="predicted"/>
<evidence type="ECO:0000256" key="1">
    <source>
        <dbReference type="SAM" id="MobiDB-lite"/>
    </source>
</evidence>
<accession>A0AAE1QJG4</accession>
<organism evidence="3 4">
    <name type="scientific">Petrolisthes manimaculis</name>
    <dbReference type="NCBI Taxonomy" id="1843537"/>
    <lineage>
        <taxon>Eukaryota</taxon>
        <taxon>Metazoa</taxon>
        <taxon>Ecdysozoa</taxon>
        <taxon>Arthropoda</taxon>
        <taxon>Crustacea</taxon>
        <taxon>Multicrustacea</taxon>
        <taxon>Malacostraca</taxon>
        <taxon>Eumalacostraca</taxon>
        <taxon>Eucarida</taxon>
        <taxon>Decapoda</taxon>
        <taxon>Pleocyemata</taxon>
        <taxon>Anomura</taxon>
        <taxon>Galatheoidea</taxon>
        <taxon>Porcellanidae</taxon>
        <taxon>Petrolisthes</taxon>
    </lineage>
</organism>
<dbReference type="AlphaFoldDB" id="A0AAE1QJG4"/>
<feature type="chain" id="PRO_5042236587" evidence="2">
    <location>
        <begin position="26"/>
        <end position="240"/>
    </location>
</feature>
<evidence type="ECO:0000313" key="3">
    <source>
        <dbReference type="EMBL" id="KAK4326533.1"/>
    </source>
</evidence>
<feature type="region of interest" description="Disordered" evidence="1">
    <location>
        <begin position="161"/>
        <end position="188"/>
    </location>
</feature>
<evidence type="ECO:0000313" key="4">
    <source>
        <dbReference type="Proteomes" id="UP001292094"/>
    </source>
</evidence>
<keyword evidence="2" id="KW-0732">Signal</keyword>
<keyword evidence="4" id="KW-1185">Reference proteome</keyword>
<dbReference type="EMBL" id="JAWZYT010000212">
    <property type="protein sequence ID" value="KAK4326533.1"/>
    <property type="molecule type" value="Genomic_DNA"/>
</dbReference>
<comment type="caution">
    <text evidence="3">The sequence shown here is derived from an EMBL/GenBank/DDBJ whole genome shotgun (WGS) entry which is preliminary data.</text>
</comment>